<proteinExistence type="predicted"/>
<evidence type="ECO:0008006" key="3">
    <source>
        <dbReference type="Google" id="ProtNLM"/>
    </source>
</evidence>
<sequence>MGHNLGHRVFTMSVPFRKFKDISDVANDREAGPVAQRSLDPTHAKKLAAYMVKGLVSAAKLKRQVTDKPALPAFDQILHALGEQPYFSIQPLVCNIRNIPLGGTGAGGIRGVRLETISGETAAFKVYLSERHTLWVVDGQHRRKGADLAMEFLEAVRSTGRYPAKSAVLFPAKGAEVSEDEMVVWNEAYDAARSYATLSIEVHLGLDIMQERQLFHDLNRLGKKVDPSLALQFDSSNPITAFIKNRLAGDLAIQISDREPKDWSEDTGGLTLKDVVAINAIAFMNKGNISGATPAVIEPREPQVLRLWERIIEIPHFGSDRAKEQTVAAQPVVLKALAKITYDLNFSNRRPEAADELFDQFLDGLNTIDFSHRNPMWNYYGMSVEDREKAGLADLARYLPPDDGANRDVGSEQSGFMRFGAKHNDIFPLLADMIRWKLQLPSRF</sequence>
<dbReference type="Proteomes" id="UP000449969">
    <property type="component" value="Unassembled WGS sequence"/>
</dbReference>
<name>A0A844TFW9_9BRAD</name>
<keyword evidence="2" id="KW-1185">Reference proteome</keyword>
<dbReference type="AlphaFoldDB" id="A0A844TFW9"/>
<evidence type="ECO:0000313" key="1">
    <source>
        <dbReference type="EMBL" id="MVT76455.1"/>
    </source>
</evidence>
<gene>
    <name evidence="1" type="ORF">GPL20_26015</name>
</gene>
<organism evidence="1 2">
    <name type="scientific">Bradyrhizobium cajani</name>
    <dbReference type="NCBI Taxonomy" id="1928661"/>
    <lineage>
        <taxon>Bacteria</taxon>
        <taxon>Pseudomonadati</taxon>
        <taxon>Pseudomonadota</taxon>
        <taxon>Alphaproteobacteria</taxon>
        <taxon>Hyphomicrobiales</taxon>
        <taxon>Nitrobacteraceae</taxon>
        <taxon>Bradyrhizobium</taxon>
    </lineage>
</organism>
<dbReference type="InterPro" id="IPR017642">
    <property type="entry name" value="DNA_S_mod_DndB"/>
</dbReference>
<evidence type="ECO:0000313" key="2">
    <source>
        <dbReference type="Proteomes" id="UP000449969"/>
    </source>
</evidence>
<dbReference type="Pfam" id="PF14072">
    <property type="entry name" value="DndB"/>
    <property type="match status" value="1"/>
</dbReference>
<comment type="caution">
    <text evidence="1">The sequence shown here is derived from an EMBL/GenBank/DDBJ whole genome shotgun (WGS) entry which is preliminary data.</text>
</comment>
<dbReference type="EMBL" id="WQNE01000025">
    <property type="protein sequence ID" value="MVT76455.1"/>
    <property type="molecule type" value="Genomic_DNA"/>
</dbReference>
<reference evidence="1 2" key="1">
    <citation type="submission" date="2019-12" db="EMBL/GenBank/DDBJ databases">
        <title>Draft genome sequences Bradyrhizobium cajani AMBPC1010, Bradyrhizobium pachyrhizi AMBPC1040 and Bradyrhizobium yuanmingense ALSPC3051, three plant growth promoting strains isolated from nodules of Cajanus cajan L. in Dominican Republic.</title>
        <authorList>
            <person name="Flores-Felix J.D."/>
            <person name="Araujo J."/>
            <person name="Diaz-Alcantara C."/>
            <person name="Gonzalez-Andres F."/>
            <person name="Velazquez E."/>
        </authorList>
    </citation>
    <scope>NUCLEOTIDE SEQUENCE [LARGE SCALE GENOMIC DNA]</scope>
    <source>
        <strain evidence="1 2">1010</strain>
    </source>
</reference>
<protein>
    <recommendedName>
        <fullName evidence="3">DGQHR domain-containing protein</fullName>
    </recommendedName>
</protein>
<accession>A0A844TFW9</accession>